<evidence type="ECO:0000256" key="6">
    <source>
        <dbReference type="ARBA" id="ARBA00022490"/>
    </source>
</evidence>
<dbReference type="EC" id="2.4.2.7" evidence="5"/>
<keyword evidence="8" id="KW-0808">Transferase</keyword>
<reference evidence="11" key="1">
    <citation type="submission" date="2022-10" db="EMBL/GenBank/DDBJ databases">
        <authorList>
            <person name="Mo P."/>
        </authorList>
    </citation>
    <scope>NUCLEOTIDE SEQUENCE</scope>
    <source>
        <strain evidence="11">HUAS 13-4</strain>
    </source>
</reference>
<keyword evidence="12" id="KW-1185">Reference proteome</keyword>
<evidence type="ECO:0000256" key="5">
    <source>
        <dbReference type="ARBA" id="ARBA00011893"/>
    </source>
</evidence>
<gene>
    <name evidence="11" type="ORF">N8I84_39835</name>
</gene>
<dbReference type="CDD" id="cd06223">
    <property type="entry name" value="PRTases_typeI"/>
    <property type="match status" value="1"/>
</dbReference>
<dbReference type="Proteomes" id="UP001061298">
    <property type="component" value="Chromosome"/>
</dbReference>
<dbReference type="RefSeq" id="WP_263234391.1">
    <property type="nucleotide sequence ID" value="NZ_CP106793.1"/>
</dbReference>
<keyword evidence="7 11" id="KW-0328">Glycosyltransferase</keyword>
<dbReference type="SUPFAM" id="SSF53271">
    <property type="entry name" value="PRTase-like"/>
    <property type="match status" value="1"/>
</dbReference>
<keyword evidence="9" id="KW-0660">Purine salvage</keyword>
<evidence type="ECO:0000256" key="4">
    <source>
        <dbReference type="ARBA" id="ARBA00008391"/>
    </source>
</evidence>
<comment type="similarity">
    <text evidence="4">Belongs to the purine/pyrimidine phosphoribosyltransferase family.</text>
</comment>
<dbReference type="InterPro" id="IPR029057">
    <property type="entry name" value="PRTase-like"/>
</dbReference>
<keyword evidence="6" id="KW-0963">Cytoplasm</keyword>
<evidence type="ECO:0000256" key="8">
    <source>
        <dbReference type="ARBA" id="ARBA00022679"/>
    </source>
</evidence>
<proteinExistence type="inferred from homology"/>
<dbReference type="GO" id="GO:0016757">
    <property type="term" value="F:glycosyltransferase activity"/>
    <property type="evidence" value="ECO:0007669"/>
    <property type="project" value="UniProtKB-KW"/>
</dbReference>
<evidence type="ECO:0000256" key="2">
    <source>
        <dbReference type="ARBA" id="ARBA00004496"/>
    </source>
</evidence>
<comment type="subcellular location">
    <subcellularLocation>
        <location evidence="2">Cytoplasm</location>
    </subcellularLocation>
</comment>
<comment type="catalytic activity">
    <reaction evidence="1">
        <text>AMP + diphosphate = 5-phospho-alpha-D-ribose 1-diphosphate + adenine</text>
        <dbReference type="Rhea" id="RHEA:16609"/>
        <dbReference type="ChEBI" id="CHEBI:16708"/>
        <dbReference type="ChEBI" id="CHEBI:33019"/>
        <dbReference type="ChEBI" id="CHEBI:58017"/>
        <dbReference type="ChEBI" id="CHEBI:456215"/>
        <dbReference type="EC" id="2.4.2.7"/>
    </reaction>
</comment>
<evidence type="ECO:0000256" key="7">
    <source>
        <dbReference type="ARBA" id="ARBA00022676"/>
    </source>
</evidence>
<dbReference type="PANTHER" id="PTHR32315">
    <property type="entry name" value="ADENINE PHOSPHORIBOSYLTRANSFERASE"/>
    <property type="match status" value="1"/>
</dbReference>
<evidence type="ECO:0000256" key="3">
    <source>
        <dbReference type="ARBA" id="ARBA00004659"/>
    </source>
</evidence>
<dbReference type="Gene3D" id="3.40.50.2020">
    <property type="match status" value="1"/>
</dbReference>
<name>A0ABY6EE47_9ACTN</name>
<evidence type="ECO:0000256" key="9">
    <source>
        <dbReference type="ARBA" id="ARBA00022726"/>
    </source>
</evidence>
<evidence type="ECO:0000256" key="10">
    <source>
        <dbReference type="SAM" id="MobiDB-lite"/>
    </source>
</evidence>
<protein>
    <recommendedName>
        <fullName evidence="5">adenine phosphoribosyltransferase</fullName>
        <ecNumber evidence="5">2.4.2.7</ecNumber>
    </recommendedName>
</protein>
<dbReference type="InterPro" id="IPR050054">
    <property type="entry name" value="UPRTase/APRTase"/>
</dbReference>
<feature type="region of interest" description="Disordered" evidence="10">
    <location>
        <begin position="208"/>
        <end position="232"/>
    </location>
</feature>
<sequence length="232" mass="25005">MTKAARDLVLENFAWIHGHADVWAIFRDATALNAVVKALVEPFKDGGITAVCGVESRGFLLGAAAAVELGVGFIPVRKGEGLFPGEKVERRAAPDYRQQRNCLRLQRHALTPDDKVLLVDDWIETGNQAAAVRAMVSECGSGWAGCSVIIDQLSEEGRQAVGPVQALLAFSDLPLYQVEEEAGREVRPAVSRGLNCWLGPWRCPVGPGGLTGETPGHERDRRNGDIASGVQR</sequence>
<organism evidence="11 12">
    <name type="scientific">Streptomyces cynarae</name>
    <dbReference type="NCBI Taxonomy" id="2981134"/>
    <lineage>
        <taxon>Bacteria</taxon>
        <taxon>Bacillati</taxon>
        <taxon>Actinomycetota</taxon>
        <taxon>Actinomycetes</taxon>
        <taxon>Kitasatosporales</taxon>
        <taxon>Streptomycetaceae</taxon>
        <taxon>Streptomyces</taxon>
    </lineage>
</organism>
<evidence type="ECO:0000313" key="11">
    <source>
        <dbReference type="EMBL" id="UXY24158.1"/>
    </source>
</evidence>
<dbReference type="EMBL" id="CP106793">
    <property type="protein sequence ID" value="UXY24158.1"/>
    <property type="molecule type" value="Genomic_DNA"/>
</dbReference>
<evidence type="ECO:0000256" key="1">
    <source>
        <dbReference type="ARBA" id="ARBA00000868"/>
    </source>
</evidence>
<evidence type="ECO:0000313" key="12">
    <source>
        <dbReference type="Proteomes" id="UP001061298"/>
    </source>
</evidence>
<comment type="pathway">
    <text evidence="3">Purine metabolism; AMP biosynthesis via salvage pathway; AMP from adenine: step 1/1.</text>
</comment>
<dbReference type="PANTHER" id="PTHR32315:SF3">
    <property type="entry name" value="ADENINE PHOSPHORIBOSYLTRANSFERASE"/>
    <property type="match status" value="1"/>
</dbReference>
<accession>A0ABY6EE47</accession>
<dbReference type="InterPro" id="IPR000836">
    <property type="entry name" value="PRTase_dom"/>
</dbReference>
<feature type="compositionally biased region" description="Basic and acidic residues" evidence="10">
    <location>
        <begin position="215"/>
        <end position="224"/>
    </location>
</feature>